<keyword evidence="3" id="KW-1185">Reference proteome</keyword>
<feature type="region of interest" description="Disordered" evidence="1">
    <location>
        <begin position="90"/>
        <end position="227"/>
    </location>
</feature>
<dbReference type="EMBL" id="CALNXI010000492">
    <property type="protein sequence ID" value="CAH3028116.1"/>
    <property type="molecule type" value="Genomic_DNA"/>
</dbReference>
<comment type="caution">
    <text evidence="2">The sequence shown here is derived from an EMBL/GenBank/DDBJ whole genome shotgun (WGS) entry which is preliminary data.</text>
</comment>
<dbReference type="Proteomes" id="UP001159427">
    <property type="component" value="Unassembled WGS sequence"/>
</dbReference>
<sequence length="383" mass="43773">MALHISTSVRARHLSRRDHVLNLLPPLTVVNKEDVTMHERLFADNPPQKNYPENFPSKVLRHLSAWTFYSAPTKGELALLDRNMDELENETKKTLKTDPAVTKNHNSNQKTEKRTDSDQRKLESNKGRSVNADKPMKQIQASRKEFKREDKELAKMKEEKSILTSNFERKKCSKSNPSKNTRQPFSTSKSNRVKEDVNKVIKRRSSLKGGTASKQQKNTRVKSKPQTPIAKPEIITLRKTRGKVLGGAETGAQISNEDLTIKGHNVQVPSSDKINKKLITRESSRHVQRAGRNHKESVKSNITEGEDCKLRHNSNYDLYTASAYEHAGIGVKYCDQKNKKTVNPFETEVKRKERSVIKIPQQENEIPEDNKHTKTMTSQTMDQ</sequence>
<evidence type="ECO:0000313" key="2">
    <source>
        <dbReference type="EMBL" id="CAH3028116.1"/>
    </source>
</evidence>
<reference evidence="2 3" key="1">
    <citation type="submission" date="2022-05" db="EMBL/GenBank/DDBJ databases">
        <authorList>
            <consortium name="Genoscope - CEA"/>
            <person name="William W."/>
        </authorList>
    </citation>
    <scope>NUCLEOTIDE SEQUENCE [LARGE SCALE GENOMIC DNA]</scope>
</reference>
<proteinExistence type="predicted"/>
<feature type="compositionally biased region" description="Basic and acidic residues" evidence="1">
    <location>
        <begin position="110"/>
        <end position="126"/>
    </location>
</feature>
<accession>A0ABN8MHS2</accession>
<evidence type="ECO:0000313" key="3">
    <source>
        <dbReference type="Proteomes" id="UP001159427"/>
    </source>
</evidence>
<name>A0ABN8MHS2_9CNID</name>
<evidence type="ECO:0000256" key="1">
    <source>
        <dbReference type="SAM" id="MobiDB-lite"/>
    </source>
</evidence>
<protein>
    <submittedName>
        <fullName evidence="2">Uncharacterized protein</fullName>
    </submittedName>
</protein>
<feature type="compositionally biased region" description="Basic and acidic residues" evidence="1">
    <location>
        <begin position="142"/>
        <end position="161"/>
    </location>
</feature>
<gene>
    <name evidence="2" type="ORF">PEVE_00033206</name>
</gene>
<feature type="region of interest" description="Disordered" evidence="1">
    <location>
        <begin position="356"/>
        <end position="383"/>
    </location>
</feature>
<organism evidence="2 3">
    <name type="scientific">Porites evermanni</name>
    <dbReference type="NCBI Taxonomy" id="104178"/>
    <lineage>
        <taxon>Eukaryota</taxon>
        <taxon>Metazoa</taxon>
        <taxon>Cnidaria</taxon>
        <taxon>Anthozoa</taxon>
        <taxon>Hexacorallia</taxon>
        <taxon>Scleractinia</taxon>
        <taxon>Fungiina</taxon>
        <taxon>Poritidae</taxon>
        <taxon>Porites</taxon>
    </lineage>
</organism>
<feature type="compositionally biased region" description="Polar residues" evidence="1">
    <location>
        <begin position="174"/>
        <end position="190"/>
    </location>
</feature>